<evidence type="ECO:0000256" key="6">
    <source>
        <dbReference type="SAM" id="Phobius"/>
    </source>
</evidence>
<keyword evidence="3 6" id="KW-0812">Transmembrane</keyword>
<dbReference type="Proteomes" id="UP000076825">
    <property type="component" value="Chromosome 1"/>
</dbReference>
<evidence type="ECO:0000313" key="7">
    <source>
        <dbReference type="EMBL" id="SAI69656.1"/>
    </source>
</evidence>
<evidence type="ECO:0000256" key="3">
    <source>
        <dbReference type="ARBA" id="ARBA00022692"/>
    </source>
</evidence>
<feature type="transmembrane region" description="Helical" evidence="6">
    <location>
        <begin position="252"/>
        <end position="279"/>
    </location>
</feature>
<gene>
    <name evidence="7" type="primary">brkB</name>
    <name evidence="7" type="ORF">SAMEA3906487_01877</name>
</gene>
<evidence type="ECO:0000256" key="5">
    <source>
        <dbReference type="ARBA" id="ARBA00023136"/>
    </source>
</evidence>
<dbReference type="KEGG" id="btrm:SAMEA390648701877"/>
<keyword evidence="8" id="KW-1185">Reference proteome</keyword>
<keyword evidence="5 6" id="KW-0472">Membrane</keyword>
<dbReference type="AlphaFoldDB" id="A0A157PH67"/>
<dbReference type="STRING" id="123899.SAMEA3906487_01877"/>
<dbReference type="InterPro" id="IPR017039">
    <property type="entry name" value="Virul_fac_BrkB"/>
</dbReference>
<feature type="transmembrane region" description="Helical" evidence="6">
    <location>
        <begin position="100"/>
        <end position="119"/>
    </location>
</feature>
<evidence type="ECO:0000256" key="1">
    <source>
        <dbReference type="ARBA" id="ARBA00004651"/>
    </source>
</evidence>
<dbReference type="OrthoDB" id="9797028at2"/>
<evidence type="ECO:0000313" key="8">
    <source>
        <dbReference type="Proteomes" id="UP000076825"/>
    </source>
</evidence>
<comment type="subcellular location">
    <subcellularLocation>
        <location evidence="1">Cell membrane</location>
        <topology evidence="1">Multi-pass membrane protein</topology>
    </subcellularLocation>
</comment>
<feature type="transmembrane region" description="Helical" evidence="6">
    <location>
        <begin position="38"/>
        <end position="61"/>
    </location>
</feature>
<dbReference type="eggNOG" id="COG1295">
    <property type="taxonomic scope" value="Bacteria"/>
</dbReference>
<feature type="transmembrane region" description="Helical" evidence="6">
    <location>
        <begin position="146"/>
        <end position="171"/>
    </location>
</feature>
<organism evidence="7 8">
    <name type="scientific">Bordetella trematum</name>
    <dbReference type="NCBI Taxonomy" id="123899"/>
    <lineage>
        <taxon>Bacteria</taxon>
        <taxon>Pseudomonadati</taxon>
        <taxon>Pseudomonadota</taxon>
        <taxon>Betaproteobacteria</taxon>
        <taxon>Burkholderiales</taxon>
        <taxon>Alcaligenaceae</taxon>
        <taxon>Bordetella</taxon>
    </lineage>
</organism>
<sequence length="311" mass="33196">MRFPTLLRICHPRPLAGLLMDAARQWSSHRASSKGAALALYMVFSLAPMLILVIAVAGTFFGEDTVRSELFEQVRDLMGERGADVVATVLASAHESGKGWLAALVSIGVLVFSATTAFAELKASLDELWDCKPSTSGVRGMVRSRLLSFGLVLVLACFLLFSLLVNAAMGLARSLYGELWTYSGVALAGEWIASLFSFSVVTALFAVIFKLLPSVSLPWRHVIPGAVVTAALFLLGKWGIGLYLSRGSVASAYGAAGSLIAVLLWVYYSAQIFFFGAVVTQQYALRAQAIEGGGVLPDTRKAPDTPAMDPP</sequence>
<name>A0A157PH67_9BORD</name>
<protein>
    <submittedName>
        <fullName evidence="7">BrkB</fullName>
    </submittedName>
</protein>
<dbReference type="EMBL" id="LT546645">
    <property type="protein sequence ID" value="SAI69656.1"/>
    <property type="molecule type" value="Genomic_DNA"/>
</dbReference>
<feature type="transmembrane region" description="Helical" evidence="6">
    <location>
        <begin position="221"/>
        <end position="240"/>
    </location>
</feature>
<reference evidence="7 8" key="1">
    <citation type="submission" date="2016-04" db="EMBL/GenBank/DDBJ databases">
        <authorList>
            <consortium name="Pathogen Informatics"/>
        </authorList>
    </citation>
    <scope>NUCLEOTIDE SEQUENCE [LARGE SCALE GENOMIC DNA]</scope>
    <source>
        <strain evidence="7 8">H044680328</strain>
    </source>
</reference>
<dbReference type="GO" id="GO:0005886">
    <property type="term" value="C:plasma membrane"/>
    <property type="evidence" value="ECO:0007669"/>
    <property type="project" value="UniProtKB-SubCell"/>
</dbReference>
<evidence type="ECO:0000256" key="2">
    <source>
        <dbReference type="ARBA" id="ARBA00022475"/>
    </source>
</evidence>
<dbReference type="GeneID" id="56590842"/>
<dbReference type="PANTHER" id="PTHR30213:SF1">
    <property type="entry name" value="INNER MEMBRANE PROTEIN YHJD"/>
    <property type="match status" value="1"/>
</dbReference>
<feature type="transmembrane region" description="Helical" evidence="6">
    <location>
        <begin position="191"/>
        <end position="209"/>
    </location>
</feature>
<evidence type="ECO:0000256" key="4">
    <source>
        <dbReference type="ARBA" id="ARBA00022989"/>
    </source>
</evidence>
<dbReference type="PANTHER" id="PTHR30213">
    <property type="entry name" value="INNER MEMBRANE PROTEIN YHJD"/>
    <property type="match status" value="1"/>
</dbReference>
<dbReference type="RefSeq" id="WP_063491837.1">
    <property type="nucleotide sequence ID" value="NZ_CP016340.1"/>
</dbReference>
<proteinExistence type="predicted"/>
<dbReference type="PIRSF" id="PIRSF035875">
    <property type="entry name" value="RNase_BN"/>
    <property type="match status" value="1"/>
</dbReference>
<keyword evidence="4 6" id="KW-1133">Transmembrane helix</keyword>
<keyword evidence="2" id="KW-1003">Cell membrane</keyword>
<accession>A0A157PH67</accession>
<dbReference type="PATRIC" id="fig|123899.6.peg.1866"/>
<dbReference type="Pfam" id="PF03631">
    <property type="entry name" value="Virul_fac_BrkB"/>
    <property type="match status" value="1"/>
</dbReference>